<dbReference type="OrthoDB" id="9812981at2"/>
<dbReference type="Proteomes" id="UP000658656">
    <property type="component" value="Unassembled WGS sequence"/>
</dbReference>
<dbReference type="SUPFAM" id="SSF51735">
    <property type="entry name" value="NAD(P)-binding Rossmann-fold domains"/>
    <property type="match status" value="1"/>
</dbReference>
<comment type="caution">
    <text evidence="4">The sequence shown here is derived from an EMBL/GenBank/DDBJ whole genome shotgun (WGS) entry which is preliminary data.</text>
</comment>
<evidence type="ECO:0000259" key="3">
    <source>
        <dbReference type="Pfam" id="PF22725"/>
    </source>
</evidence>
<reference evidence="4" key="2">
    <citation type="submission" date="2020-09" db="EMBL/GenBank/DDBJ databases">
        <authorList>
            <person name="Sun Q."/>
            <person name="Zhou Y."/>
        </authorList>
    </citation>
    <scope>NUCLEOTIDE SEQUENCE</scope>
    <source>
        <strain evidence="4">CGMCC 4.7679</strain>
    </source>
</reference>
<dbReference type="PANTHER" id="PTHR43818">
    <property type="entry name" value="BCDNA.GH03377"/>
    <property type="match status" value="1"/>
</dbReference>
<evidence type="ECO:0000256" key="1">
    <source>
        <dbReference type="ARBA" id="ARBA00023002"/>
    </source>
</evidence>
<dbReference type="GO" id="GO:0000166">
    <property type="term" value="F:nucleotide binding"/>
    <property type="evidence" value="ECO:0007669"/>
    <property type="project" value="InterPro"/>
</dbReference>
<protein>
    <submittedName>
        <fullName evidence="4">Oxidoreductase</fullName>
    </submittedName>
</protein>
<proteinExistence type="predicted"/>
<dbReference type="Pfam" id="PF01408">
    <property type="entry name" value="GFO_IDH_MocA"/>
    <property type="match status" value="1"/>
</dbReference>
<dbReference type="Gene3D" id="3.40.50.720">
    <property type="entry name" value="NAD(P)-binding Rossmann-like Domain"/>
    <property type="match status" value="1"/>
</dbReference>
<organism evidence="4 5">
    <name type="scientific">Amycolatopsis bartoniae</name>
    <dbReference type="NCBI Taxonomy" id="941986"/>
    <lineage>
        <taxon>Bacteria</taxon>
        <taxon>Bacillati</taxon>
        <taxon>Actinomycetota</taxon>
        <taxon>Actinomycetes</taxon>
        <taxon>Pseudonocardiales</taxon>
        <taxon>Pseudonocardiaceae</taxon>
        <taxon>Amycolatopsis</taxon>
    </lineage>
</organism>
<name>A0A8H9M993_9PSEU</name>
<feature type="domain" description="Gfo/Idh/MocA-like oxidoreductase N-terminal" evidence="2">
    <location>
        <begin position="4"/>
        <end position="124"/>
    </location>
</feature>
<dbReference type="AlphaFoldDB" id="A0A8H9M993"/>
<reference evidence="4" key="1">
    <citation type="journal article" date="2014" name="Int. J. Syst. Evol. Microbiol.">
        <title>Complete genome sequence of Corynebacterium casei LMG S-19264T (=DSM 44701T), isolated from a smear-ripened cheese.</title>
        <authorList>
            <consortium name="US DOE Joint Genome Institute (JGI-PGF)"/>
            <person name="Walter F."/>
            <person name="Albersmeier A."/>
            <person name="Kalinowski J."/>
            <person name="Ruckert C."/>
        </authorList>
    </citation>
    <scope>NUCLEOTIDE SEQUENCE</scope>
    <source>
        <strain evidence="4">CGMCC 4.7679</strain>
    </source>
</reference>
<dbReference type="InterPro" id="IPR050463">
    <property type="entry name" value="Gfo/Idh/MocA_oxidrdct_glycsds"/>
</dbReference>
<dbReference type="Pfam" id="PF22725">
    <property type="entry name" value="GFO_IDH_MocA_C3"/>
    <property type="match status" value="1"/>
</dbReference>
<dbReference type="RefSeq" id="WP_145935210.1">
    <property type="nucleotide sequence ID" value="NZ_BNAV01000001.1"/>
</dbReference>
<gene>
    <name evidence="4" type="ORF">GCM10017566_11170</name>
</gene>
<dbReference type="GO" id="GO:0016491">
    <property type="term" value="F:oxidoreductase activity"/>
    <property type="evidence" value="ECO:0007669"/>
    <property type="project" value="UniProtKB-KW"/>
</dbReference>
<dbReference type="Gene3D" id="3.30.360.10">
    <property type="entry name" value="Dihydrodipicolinate Reductase, domain 2"/>
    <property type="match status" value="1"/>
</dbReference>
<evidence type="ECO:0000313" key="5">
    <source>
        <dbReference type="Proteomes" id="UP000658656"/>
    </source>
</evidence>
<evidence type="ECO:0000313" key="4">
    <source>
        <dbReference type="EMBL" id="GHF39638.1"/>
    </source>
</evidence>
<dbReference type="InterPro" id="IPR036291">
    <property type="entry name" value="NAD(P)-bd_dom_sf"/>
</dbReference>
<keyword evidence="5" id="KW-1185">Reference proteome</keyword>
<dbReference type="EMBL" id="BNAV01000001">
    <property type="protein sequence ID" value="GHF39638.1"/>
    <property type="molecule type" value="Genomic_DNA"/>
</dbReference>
<dbReference type="InterPro" id="IPR055170">
    <property type="entry name" value="GFO_IDH_MocA-like_dom"/>
</dbReference>
<feature type="domain" description="GFO/IDH/MocA-like oxidoreductase" evidence="3">
    <location>
        <begin position="134"/>
        <end position="263"/>
    </location>
</feature>
<evidence type="ECO:0000259" key="2">
    <source>
        <dbReference type="Pfam" id="PF01408"/>
    </source>
</evidence>
<sequence>MTRRVVLAGAGGYGRSYLREIAELERAGLVELAGVCEIAELDEEARRLIGNRPVAADLPALLAATRPDLGVVATPIHTHAELAAAVLDAGAHLMLEKPPGPLLSSWHALRKAVADRGLACQIGFQSLGSAAVTRLAAAVRDGELGSVRGIGVSGAWSRTDEYYRRAPWAGRRVLDGHPVVDGALTNPFAHAVATALAVDGSTGVDDVVSCEVELWRCRDIEADDTSCLRLRTARGTTVVVAVTLCAERESEPVLVVHGSRGRAELVYTEDLLTMDGHTRRYERVSPLRNLLAHLDDPSVGLQSDVDSTGGFMRVLEAVRTAPEPSRVPDAYLRREGERVVLPGVEALVTQAAERLATFRELR</sequence>
<accession>A0A8H9M993</accession>
<dbReference type="PANTHER" id="PTHR43818:SF11">
    <property type="entry name" value="BCDNA.GH03377"/>
    <property type="match status" value="1"/>
</dbReference>
<dbReference type="SUPFAM" id="SSF55347">
    <property type="entry name" value="Glyceraldehyde-3-phosphate dehydrogenase-like, C-terminal domain"/>
    <property type="match status" value="1"/>
</dbReference>
<keyword evidence="1" id="KW-0560">Oxidoreductase</keyword>
<dbReference type="InterPro" id="IPR000683">
    <property type="entry name" value="Gfo/Idh/MocA-like_OxRdtase_N"/>
</dbReference>